<comment type="caution">
    <text evidence="17">The sequence shown here is derived from an EMBL/GenBank/DDBJ whole genome shotgun (WGS) entry which is preliminary data.</text>
</comment>
<keyword evidence="18" id="KW-1185">Reference proteome</keyword>
<proteinExistence type="inferred from homology"/>
<evidence type="ECO:0000256" key="11">
    <source>
        <dbReference type="ARBA" id="ARBA00025437"/>
    </source>
</evidence>
<dbReference type="Pfam" id="PF08471">
    <property type="entry name" value="Ribonuc_red_2_N"/>
    <property type="match status" value="1"/>
</dbReference>
<dbReference type="EMBL" id="JAUSWN010000001">
    <property type="protein sequence ID" value="MDQ0478494.1"/>
    <property type="molecule type" value="Genomic_DNA"/>
</dbReference>
<dbReference type="InterPro" id="IPR013344">
    <property type="entry name" value="RNR_NrdJ/NrdZ"/>
</dbReference>
<evidence type="ECO:0000256" key="13">
    <source>
        <dbReference type="RuleBase" id="RU364064"/>
    </source>
</evidence>
<evidence type="ECO:0000256" key="2">
    <source>
        <dbReference type="ARBA" id="ARBA00007405"/>
    </source>
</evidence>
<dbReference type="EC" id="1.17.4.1" evidence="3 13"/>
<comment type="function">
    <text evidence="11 13">Catalyzes the reduction of ribonucleotides to deoxyribonucleotides. May function to provide a pool of deoxyribonucleotide precursors for DNA repair during oxygen limitation and/or for immediate growth after restoration of oxygen.</text>
</comment>
<evidence type="ECO:0000256" key="4">
    <source>
        <dbReference type="ARBA" id="ARBA00014409"/>
    </source>
</evidence>
<dbReference type="PANTHER" id="PTHR43371:SF1">
    <property type="entry name" value="RIBONUCLEOSIDE-DIPHOSPHATE REDUCTASE"/>
    <property type="match status" value="1"/>
</dbReference>
<evidence type="ECO:0000256" key="9">
    <source>
        <dbReference type="ARBA" id="ARBA00023157"/>
    </source>
</evidence>
<dbReference type="Gene3D" id="3.20.70.20">
    <property type="match status" value="1"/>
</dbReference>
<keyword evidence="10 13" id="KW-0170">Cobalt</keyword>
<dbReference type="InterPro" id="IPR000788">
    <property type="entry name" value="RNR_lg_C"/>
</dbReference>
<keyword evidence="8 13" id="KW-0560">Oxidoreductase</keyword>
<dbReference type="Pfam" id="PF12637">
    <property type="entry name" value="TSCPD"/>
    <property type="match status" value="1"/>
</dbReference>
<gene>
    <name evidence="17" type="ORF">QOZ93_000195</name>
</gene>
<name>A0ABU0JR07_HATLI</name>
<comment type="similarity">
    <text evidence="2 13">Belongs to the ribonucleoside diphosphate reductase class-2 family.</text>
</comment>
<evidence type="ECO:0000256" key="10">
    <source>
        <dbReference type="ARBA" id="ARBA00023285"/>
    </source>
</evidence>
<dbReference type="InterPro" id="IPR013678">
    <property type="entry name" value="RNR_2_N"/>
</dbReference>
<protein>
    <recommendedName>
        <fullName evidence="4 13">Vitamin B12-dependent ribonucleotide reductase</fullName>
        <ecNumber evidence="3 13">1.17.4.1</ecNumber>
    </recommendedName>
</protein>
<feature type="domain" description="Ribonucleotide reductase class II vitamin B12-dependent N-terminal" evidence="15">
    <location>
        <begin position="34"/>
        <end position="127"/>
    </location>
</feature>
<organism evidence="17 18">
    <name type="scientific">Hathewaya limosa</name>
    <name type="common">Clostridium limosum</name>
    <dbReference type="NCBI Taxonomy" id="1536"/>
    <lineage>
        <taxon>Bacteria</taxon>
        <taxon>Bacillati</taxon>
        <taxon>Bacillota</taxon>
        <taxon>Clostridia</taxon>
        <taxon>Eubacteriales</taxon>
        <taxon>Clostridiaceae</taxon>
        <taxon>Hathewaya</taxon>
    </lineage>
</organism>
<dbReference type="PANTHER" id="PTHR43371">
    <property type="entry name" value="VITAMIN B12-DEPENDENT RIBONUCLEOTIDE REDUCTASE"/>
    <property type="match status" value="1"/>
</dbReference>
<feature type="domain" description="TSCPD" evidence="16">
    <location>
        <begin position="819"/>
        <end position="918"/>
    </location>
</feature>
<comment type="cofactor">
    <cofactor evidence="1 13">
        <name>adenosylcob(III)alamin</name>
        <dbReference type="ChEBI" id="CHEBI:18408"/>
    </cofactor>
</comment>
<comment type="catalytic activity">
    <reaction evidence="12 13">
        <text>a 2'-deoxyribonucleoside 5'-diphosphate + [thioredoxin]-disulfide + H2O = a ribonucleoside 5'-diphosphate + [thioredoxin]-dithiol</text>
        <dbReference type="Rhea" id="RHEA:23252"/>
        <dbReference type="Rhea" id="RHEA-COMP:10698"/>
        <dbReference type="Rhea" id="RHEA-COMP:10700"/>
        <dbReference type="ChEBI" id="CHEBI:15377"/>
        <dbReference type="ChEBI" id="CHEBI:29950"/>
        <dbReference type="ChEBI" id="CHEBI:50058"/>
        <dbReference type="ChEBI" id="CHEBI:57930"/>
        <dbReference type="ChEBI" id="CHEBI:73316"/>
        <dbReference type="EC" id="1.17.4.1"/>
    </reaction>
</comment>
<evidence type="ECO:0000256" key="12">
    <source>
        <dbReference type="ARBA" id="ARBA00047754"/>
    </source>
</evidence>
<evidence type="ECO:0000313" key="18">
    <source>
        <dbReference type="Proteomes" id="UP001224418"/>
    </source>
</evidence>
<evidence type="ECO:0000256" key="3">
    <source>
        <dbReference type="ARBA" id="ARBA00012274"/>
    </source>
</evidence>
<evidence type="ECO:0000256" key="8">
    <source>
        <dbReference type="ARBA" id="ARBA00023002"/>
    </source>
</evidence>
<keyword evidence="6 13" id="KW-0237">DNA synthesis</keyword>
<sequence length="994" mass="111873">MHKIDSIFKRIFTKDLDKNKDLTVFDLFQWKKVNVFLKDHKTGKVLVDMKNLEFPIHYSQNACDIIASKYFRKAGIPNELGYENSMKQVAHRIVNFWCESLSDEKLIDSEKQKTIFYDEMIYAFLNQMYAPNSPQWFNTGLELSYGIKGTGNNNFYFDEKENKVVKTKDFYSRTQASACFILSIEDKLLGTHSISDQFVTETKLFKGGSGTGTNFSSIRAKGEKLSGGGVSSGLMSFLKSFDRNAGAIKSGGTTRRAAKMVILDVDHPEIMDFITWKAKEEDKVRALGKMGYDMSFEGEAYETVSGQNGNNSIRFSDNFMKMVDNLNTNPNAEIELKGRVDNSVNSKLKVTEIWNAFNEAAWNCADPAPQFDDIFNSWHTCPCGEDGVYNAKYNRINSTNPCGEYAFLDNTACNLASINIFKFYDLKTKKIDLNAYTHLVGLLQLALEASIHWGQFPTEDIAKRSYLFRTTGLGISNIASLLMVMGYPYDSDEGRNLTSSLIGVLTGHSYYISSLMSEKLEPFKMYNVNKNHMLRVIRNHCRVAGSLETPYEGLNYIPVNINHDILFKENLAYISEELKDTWNKALSYGEKFGYRNAQVSVIAPTGTISFAMDCGATSIEPYFSHFIYKKLSGGGYMTIVNPVIELSLENLGYTEKEINDILEYILRKETVTEDGFEYEKIIDGKIEGAPHLKAEHLRIFDTANKCGSGERFISAKGHVLMMASITPLISGAISKTVNLPKNASVQDFKDVVLLSWKLGVKGIALYRDASKASQPLNTSLSDDDNKKLEDLSYKELLEKAKELYYSKYSERDKPDGIRVGTTHPAQIDDVKIYTTVNRRENGEICEIYITTDREGTIITGLLNSLSKSISVMLQYHVPPKDIAKMLRGQKYEPYGFVQKHPYIKYVSSISDLISKIIDIEIGDFSRCQVKPDNYNLPYIAVSKEENTTNSPTSINTANGERLYGEICSNCASTRLVRNGTCKVCLECGTTTGCS</sequence>
<evidence type="ECO:0000256" key="5">
    <source>
        <dbReference type="ARBA" id="ARBA00022628"/>
    </source>
</evidence>
<dbReference type="NCBIfam" id="TIGR02504">
    <property type="entry name" value="NrdJ_Z"/>
    <property type="match status" value="1"/>
</dbReference>
<keyword evidence="9" id="KW-1015">Disulfide bond</keyword>
<keyword evidence="5 13" id="KW-0846">Cobalamin</keyword>
<dbReference type="Proteomes" id="UP001224418">
    <property type="component" value="Unassembled WGS sequence"/>
</dbReference>
<dbReference type="CDD" id="cd02888">
    <property type="entry name" value="RNR_II_dimer"/>
    <property type="match status" value="1"/>
</dbReference>
<dbReference type="RefSeq" id="WP_307354774.1">
    <property type="nucleotide sequence ID" value="NZ_BAAACJ010000024.1"/>
</dbReference>
<dbReference type="InterPro" id="IPR050862">
    <property type="entry name" value="RdRp_reductase_class-2"/>
</dbReference>
<dbReference type="SUPFAM" id="SSF51998">
    <property type="entry name" value="PFL-like glycyl radical enzymes"/>
    <property type="match status" value="1"/>
</dbReference>
<dbReference type="PRINTS" id="PR01183">
    <property type="entry name" value="RIBORDTASEM1"/>
</dbReference>
<dbReference type="NCBIfam" id="NF005122">
    <property type="entry name" value="PRK06556.1"/>
    <property type="match status" value="1"/>
</dbReference>
<dbReference type="Pfam" id="PF02867">
    <property type="entry name" value="Ribonuc_red_lgC"/>
    <property type="match status" value="1"/>
</dbReference>
<evidence type="ECO:0000256" key="1">
    <source>
        <dbReference type="ARBA" id="ARBA00001922"/>
    </source>
</evidence>
<evidence type="ECO:0000256" key="7">
    <source>
        <dbReference type="ARBA" id="ARBA00022741"/>
    </source>
</evidence>
<accession>A0ABU0JR07</accession>
<dbReference type="InterPro" id="IPR024434">
    <property type="entry name" value="TSCPD_dom"/>
</dbReference>
<reference evidence="17 18" key="1">
    <citation type="submission" date="2023-07" db="EMBL/GenBank/DDBJ databases">
        <title>Genomic Encyclopedia of Type Strains, Phase IV (KMG-IV): sequencing the most valuable type-strain genomes for metagenomic binning, comparative biology and taxonomic classification.</title>
        <authorList>
            <person name="Goeker M."/>
        </authorList>
    </citation>
    <scope>NUCLEOTIDE SEQUENCE [LARGE SCALE GENOMIC DNA]</scope>
    <source>
        <strain evidence="17 18">DSM 1400</strain>
    </source>
</reference>
<dbReference type="GO" id="GO:0004748">
    <property type="term" value="F:ribonucleoside-diphosphate reductase activity, thioredoxin disulfide as acceptor"/>
    <property type="evidence" value="ECO:0007669"/>
    <property type="project" value="UniProtKB-EC"/>
</dbReference>
<evidence type="ECO:0000259" key="14">
    <source>
        <dbReference type="Pfam" id="PF02867"/>
    </source>
</evidence>
<evidence type="ECO:0000259" key="16">
    <source>
        <dbReference type="Pfam" id="PF12637"/>
    </source>
</evidence>
<keyword evidence="7 13" id="KW-0547">Nucleotide-binding</keyword>
<evidence type="ECO:0000256" key="6">
    <source>
        <dbReference type="ARBA" id="ARBA00022634"/>
    </source>
</evidence>
<evidence type="ECO:0000313" key="17">
    <source>
        <dbReference type="EMBL" id="MDQ0478494.1"/>
    </source>
</evidence>
<feature type="domain" description="Ribonucleotide reductase large subunit C-terminal" evidence="14">
    <location>
        <begin position="177"/>
        <end position="766"/>
    </location>
</feature>
<evidence type="ECO:0000259" key="15">
    <source>
        <dbReference type="Pfam" id="PF08471"/>
    </source>
</evidence>